<proteinExistence type="predicted"/>
<gene>
    <name evidence="3" type="primary">safA</name>
    <name evidence="3" type="ORF">CLHOM_10520</name>
</gene>
<sequence>MKKVLRSFLVLLIFFIAMNFQNIAFAQSITVKTFNYTVKTGDSIWKICEKYQVGVSDVVSVNPQIPNPNFIYPNQVIKIPDLSEVKSLESRVIQLVNSERAKKGLNSLNHNWQLSRVARYKSQDMVVKKYFSHTSPTYGSPFVMIRNFGINYRTAGENIAYGQRTPEEVMNSWMNSPGHRQNILNPSFSSIGVGVAKNSAGQYYWTQMFIGW</sequence>
<dbReference type="CDD" id="cd00118">
    <property type="entry name" value="LysM"/>
    <property type="match status" value="1"/>
</dbReference>
<keyword evidence="4" id="KW-1185">Reference proteome</keyword>
<dbReference type="PANTHER" id="PTHR31157">
    <property type="entry name" value="SCP DOMAIN-CONTAINING PROTEIN"/>
    <property type="match status" value="1"/>
</dbReference>
<dbReference type="Pfam" id="PF01476">
    <property type="entry name" value="LysM"/>
    <property type="match status" value="1"/>
</dbReference>
<dbReference type="PROSITE" id="PS51782">
    <property type="entry name" value="LYSM"/>
    <property type="match status" value="1"/>
</dbReference>
<accession>A0A0L6ZBV4</accession>
<comment type="caution">
    <text evidence="3">The sequence shown here is derived from an EMBL/GenBank/DDBJ whole genome shotgun (WGS) entry which is preliminary data.</text>
</comment>
<feature type="signal peptide" evidence="1">
    <location>
        <begin position="1"/>
        <end position="26"/>
    </location>
</feature>
<evidence type="ECO:0000313" key="3">
    <source>
        <dbReference type="EMBL" id="KOA20464.1"/>
    </source>
</evidence>
<dbReference type="RefSeq" id="WP_052220633.1">
    <property type="nucleotide sequence ID" value="NZ_LHUR01000013.1"/>
</dbReference>
<dbReference type="InterPro" id="IPR014258">
    <property type="entry name" value="CAP_domain_YkwD-like"/>
</dbReference>
<dbReference type="InterPro" id="IPR035940">
    <property type="entry name" value="CAP_sf"/>
</dbReference>
<evidence type="ECO:0000259" key="2">
    <source>
        <dbReference type="PROSITE" id="PS51782"/>
    </source>
</evidence>
<feature type="chain" id="PRO_5005570254" evidence="1">
    <location>
        <begin position="27"/>
        <end position="212"/>
    </location>
</feature>
<dbReference type="InterPro" id="IPR018392">
    <property type="entry name" value="LysM"/>
</dbReference>
<protein>
    <submittedName>
        <fullName evidence="3">SpoIVD-associated factor A</fullName>
    </submittedName>
</protein>
<dbReference type="NCBIfam" id="TIGR02909">
    <property type="entry name" value="spore_YkwD"/>
    <property type="match status" value="1"/>
</dbReference>
<evidence type="ECO:0000256" key="1">
    <source>
        <dbReference type="SAM" id="SignalP"/>
    </source>
</evidence>
<dbReference type="PATRIC" id="fig|1121318.3.peg.1060"/>
<dbReference type="InterPro" id="IPR036779">
    <property type="entry name" value="LysM_dom_sf"/>
</dbReference>
<dbReference type="STRING" id="36844.SAMN04488501_10856"/>
<dbReference type="CDD" id="cd05379">
    <property type="entry name" value="CAP_bacterial"/>
    <property type="match status" value="1"/>
</dbReference>
<dbReference type="Gene3D" id="3.40.33.10">
    <property type="entry name" value="CAP"/>
    <property type="match status" value="1"/>
</dbReference>
<dbReference type="SUPFAM" id="SSF54106">
    <property type="entry name" value="LysM domain"/>
    <property type="match status" value="1"/>
</dbReference>
<dbReference type="PANTHER" id="PTHR31157:SF1">
    <property type="entry name" value="SCP DOMAIN-CONTAINING PROTEIN"/>
    <property type="match status" value="1"/>
</dbReference>
<dbReference type="Proteomes" id="UP000037043">
    <property type="component" value="Unassembled WGS sequence"/>
</dbReference>
<keyword evidence="1" id="KW-0732">Signal</keyword>
<dbReference type="Gene3D" id="3.10.350.10">
    <property type="entry name" value="LysM domain"/>
    <property type="match status" value="1"/>
</dbReference>
<dbReference type="EMBL" id="LHUR01000013">
    <property type="protein sequence ID" value="KOA20464.1"/>
    <property type="molecule type" value="Genomic_DNA"/>
</dbReference>
<dbReference type="SUPFAM" id="SSF55797">
    <property type="entry name" value="PR-1-like"/>
    <property type="match status" value="1"/>
</dbReference>
<dbReference type="AlphaFoldDB" id="A0A0L6ZBV4"/>
<dbReference type="SMART" id="SM00257">
    <property type="entry name" value="LysM"/>
    <property type="match status" value="1"/>
</dbReference>
<organism evidence="3 4">
    <name type="scientific">Clostridium homopropionicum DSM 5847</name>
    <dbReference type="NCBI Taxonomy" id="1121318"/>
    <lineage>
        <taxon>Bacteria</taxon>
        <taxon>Bacillati</taxon>
        <taxon>Bacillota</taxon>
        <taxon>Clostridia</taxon>
        <taxon>Eubacteriales</taxon>
        <taxon>Clostridiaceae</taxon>
        <taxon>Clostridium</taxon>
    </lineage>
</organism>
<dbReference type="Pfam" id="PF00188">
    <property type="entry name" value="CAP"/>
    <property type="match status" value="1"/>
</dbReference>
<reference evidence="4" key="1">
    <citation type="submission" date="2015-08" db="EMBL/GenBank/DDBJ databases">
        <title>Genome sequence of the strict anaerobe Clostridium homopropionicum LuHBu1 (DSM 5847T).</title>
        <authorList>
            <person name="Poehlein A."/>
            <person name="Beck M."/>
            <person name="Schiel-Bengelsdorf B."/>
            <person name="Bengelsdorf F.R."/>
            <person name="Daniel R."/>
            <person name="Duerre P."/>
        </authorList>
    </citation>
    <scope>NUCLEOTIDE SEQUENCE [LARGE SCALE GENOMIC DNA]</scope>
    <source>
        <strain evidence="4">DSM 5847</strain>
    </source>
</reference>
<feature type="domain" description="LysM" evidence="2">
    <location>
        <begin position="34"/>
        <end position="79"/>
    </location>
</feature>
<name>A0A0L6ZBV4_9CLOT</name>
<evidence type="ECO:0000313" key="4">
    <source>
        <dbReference type="Proteomes" id="UP000037043"/>
    </source>
</evidence>
<dbReference type="InterPro" id="IPR014044">
    <property type="entry name" value="CAP_dom"/>
</dbReference>